<organism evidence="1 2">
    <name type="scientific">Ooceraea biroi</name>
    <name type="common">Clonal raider ant</name>
    <name type="synonym">Cerapachys biroi</name>
    <dbReference type="NCBI Taxonomy" id="2015173"/>
    <lineage>
        <taxon>Eukaryota</taxon>
        <taxon>Metazoa</taxon>
        <taxon>Ecdysozoa</taxon>
        <taxon>Arthropoda</taxon>
        <taxon>Hexapoda</taxon>
        <taxon>Insecta</taxon>
        <taxon>Pterygota</taxon>
        <taxon>Neoptera</taxon>
        <taxon>Endopterygota</taxon>
        <taxon>Hymenoptera</taxon>
        <taxon>Apocrita</taxon>
        <taxon>Aculeata</taxon>
        <taxon>Formicoidea</taxon>
        <taxon>Formicidae</taxon>
        <taxon>Dorylinae</taxon>
        <taxon>Ooceraea</taxon>
    </lineage>
</organism>
<evidence type="ECO:0008006" key="3">
    <source>
        <dbReference type="Google" id="ProtNLM"/>
    </source>
</evidence>
<accession>A0A026WII1</accession>
<name>A0A026WII1_OOCBI</name>
<reference evidence="1 2" key="1">
    <citation type="journal article" date="2014" name="Curr. Biol.">
        <title>The genome of the clonal raider ant Cerapachys biroi.</title>
        <authorList>
            <person name="Oxley P.R."/>
            <person name="Ji L."/>
            <person name="Fetter-Pruneda I."/>
            <person name="McKenzie S.K."/>
            <person name="Li C."/>
            <person name="Hu H."/>
            <person name="Zhang G."/>
            <person name="Kronauer D.J."/>
        </authorList>
    </citation>
    <scope>NUCLEOTIDE SEQUENCE [LARGE SCALE GENOMIC DNA]</scope>
</reference>
<evidence type="ECO:0000313" key="1">
    <source>
        <dbReference type="EMBL" id="EZA55466.1"/>
    </source>
</evidence>
<dbReference type="EMBL" id="KK107202">
    <property type="protein sequence ID" value="EZA55466.1"/>
    <property type="molecule type" value="Genomic_DNA"/>
</dbReference>
<dbReference type="OrthoDB" id="7554073at2759"/>
<gene>
    <name evidence="1" type="ORF">X777_04747</name>
</gene>
<sequence>MKLKIFDVDKEDCEDEQGFWEKIRDQNELRMNSIERKIIHKVVRANSKRMTVVAVVNAETRERFLQLEKLKIGWNICRVQDYVGILRCFKCCGYYHFAKDCSKLKEICGKCADQHATKDCNSKTRKCINCEEKIRVYNIKNLKTDHSSYDNNCPCLRKEMKKQRDRIQCN</sequence>
<protein>
    <recommendedName>
        <fullName evidence="3">CCHC-type domain-containing protein</fullName>
    </recommendedName>
</protein>
<dbReference type="AlphaFoldDB" id="A0A026WII1"/>
<dbReference type="OMA" id="CADQHAT"/>
<evidence type="ECO:0000313" key="2">
    <source>
        <dbReference type="Proteomes" id="UP000053097"/>
    </source>
</evidence>
<proteinExistence type="predicted"/>
<keyword evidence="2" id="KW-1185">Reference proteome</keyword>
<dbReference type="Proteomes" id="UP000053097">
    <property type="component" value="Unassembled WGS sequence"/>
</dbReference>